<dbReference type="InterPro" id="IPR011854">
    <property type="entry name" value="HypE"/>
</dbReference>
<evidence type="ECO:0000313" key="4">
    <source>
        <dbReference type="EMBL" id="MQM72257.1"/>
    </source>
</evidence>
<comment type="similarity">
    <text evidence="1">Belongs to the HypE family.</text>
</comment>
<dbReference type="EMBL" id="VOGB01000004">
    <property type="protein sequence ID" value="MQM72257.1"/>
    <property type="molecule type" value="Genomic_DNA"/>
</dbReference>
<evidence type="ECO:0000259" key="2">
    <source>
        <dbReference type="Pfam" id="PF00586"/>
    </source>
</evidence>
<reference evidence="4" key="1">
    <citation type="journal article" date="2020" name="Appl. Environ. Microbiol.">
        <title>Medium-Chain Fatty Acid Synthesis by 'Candidatus Weimeria bifida' gen. nov., sp. nov., and 'Candidatus Pseudoramibacter fermentans' sp. nov.</title>
        <authorList>
            <person name="Scarborough M.J."/>
            <person name="Myers K.S."/>
            <person name="Donohue T.J."/>
            <person name="Noguera D.R."/>
        </authorList>
    </citation>
    <scope>NUCLEOTIDE SEQUENCE</scope>
    <source>
        <strain evidence="4">EUB1.1</strain>
    </source>
</reference>
<gene>
    <name evidence="4" type="primary">hypE</name>
    <name evidence="4" type="ORF">FRC53_02260</name>
</gene>
<dbReference type="Gene3D" id="3.90.650.10">
    <property type="entry name" value="PurM-like C-terminal domain"/>
    <property type="match status" value="1"/>
</dbReference>
<dbReference type="SUPFAM" id="SSF55326">
    <property type="entry name" value="PurM N-terminal domain-like"/>
    <property type="match status" value="1"/>
</dbReference>
<dbReference type="CDD" id="cd02197">
    <property type="entry name" value="HypE"/>
    <property type="match status" value="1"/>
</dbReference>
<dbReference type="Pfam" id="PF00586">
    <property type="entry name" value="AIRS"/>
    <property type="match status" value="1"/>
</dbReference>
<dbReference type="InterPro" id="IPR010918">
    <property type="entry name" value="PurM-like_C_dom"/>
</dbReference>
<evidence type="ECO:0000259" key="3">
    <source>
        <dbReference type="Pfam" id="PF02769"/>
    </source>
</evidence>
<keyword evidence="5" id="KW-1185">Reference proteome</keyword>
<dbReference type="AlphaFoldDB" id="A0A6L5GPW6"/>
<organism evidence="4 5">
    <name type="scientific">Candidatus Pseudoramibacter fermentans</name>
    <dbReference type="NCBI Taxonomy" id="2594427"/>
    <lineage>
        <taxon>Bacteria</taxon>
        <taxon>Bacillati</taxon>
        <taxon>Bacillota</taxon>
        <taxon>Clostridia</taxon>
        <taxon>Eubacteriales</taxon>
        <taxon>Eubacteriaceae</taxon>
        <taxon>Pseudoramibacter</taxon>
    </lineage>
</organism>
<evidence type="ECO:0000313" key="5">
    <source>
        <dbReference type="Proteomes" id="UP000473648"/>
    </source>
</evidence>
<proteinExistence type="inferred from homology"/>
<dbReference type="PIRSF" id="PIRSF005644">
    <property type="entry name" value="Hdrgns_mtr_HypE"/>
    <property type="match status" value="1"/>
</dbReference>
<dbReference type="PANTHER" id="PTHR30303">
    <property type="entry name" value="HYDROGENASE ISOENZYMES FORMATION PROTEIN HYPE"/>
    <property type="match status" value="1"/>
</dbReference>
<sequence>MEQTVITTEHGSGGAATAALIDGIFAKAFDNPVLAQMEDSAVVPGAGEIAVTTDSFVVDPLFFNGGDIGRLSVCGTVNDLLMRGAVPKYLTCGFILETGLLVEELKCIAASMAATAKEAGVTIVAGDTKVVEGGGGLYINTAGIGFAQGREIGARQIQPGDVIILSGNLGEHHAAILSERLSIDTDIASDCAPLVEMVRALMTSDVTVHAMRDITRGGLATILKEMAETSGLTFELKESGLPVTPKVRDFCGLLGLDPLYMGNEGKMAVMVPESDADEALRLIRASAYGAHAAVVGRVSAGEPGQVVVETAVGGRRNIDVLRGEGLPRIC</sequence>
<name>A0A6L5GPW6_9FIRM</name>
<feature type="domain" description="PurM-like C-terminal" evidence="3">
    <location>
        <begin position="158"/>
        <end position="308"/>
    </location>
</feature>
<comment type="caution">
    <text evidence="4">The sequence shown here is derived from an EMBL/GenBank/DDBJ whole genome shotgun (WGS) entry which is preliminary data.</text>
</comment>
<dbReference type="Gene3D" id="3.30.1330.10">
    <property type="entry name" value="PurM-like, N-terminal domain"/>
    <property type="match status" value="1"/>
</dbReference>
<dbReference type="GO" id="GO:0051604">
    <property type="term" value="P:protein maturation"/>
    <property type="evidence" value="ECO:0007669"/>
    <property type="project" value="TreeGrafter"/>
</dbReference>
<dbReference type="Proteomes" id="UP000473648">
    <property type="component" value="Unassembled WGS sequence"/>
</dbReference>
<dbReference type="SUPFAM" id="SSF56042">
    <property type="entry name" value="PurM C-terminal domain-like"/>
    <property type="match status" value="1"/>
</dbReference>
<dbReference type="InterPro" id="IPR016188">
    <property type="entry name" value="PurM-like_N"/>
</dbReference>
<dbReference type="Pfam" id="PF02769">
    <property type="entry name" value="AIRS_C"/>
    <property type="match status" value="1"/>
</dbReference>
<feature type="domain" description="PurM-like N-terminal" evidence="2">
    <location>
        <begin position="38"/>
        <end position="146"/>
    </location>
</feature>
<dbReference type="InterPro" id="IPR036676">
    <property type="entry name" value="PurM-like_C_sf"/>
</dbReference>
<dbReference type="PANTHER" id="PTHR30303:SF0">
    <property type="entry name" value="CARBAMOYL DEHYDRATASE HYPE"/>
    <property type="match status" value="1"/>
</dbReference>
<dbReference type="InterPro" id="IPR036921">
    <property type="entry name" value="PurM-like_N_sf"/>
</dbReference>
<dbReference type="NCBIfam" id="TIGR02124">
    <property type="entry name" value="hypE"/>
    <property type="match status" value="1"/>
</dbReference>
<evidence type="ECO:0000256" key="1">
    <source>
        <dbReference type="ARBA" id="ARBA00006243"/>
    </source>
</evidence>
<accession>A0A6L5GPW6</accession>
<protein>
    <submittedName>
        <fullName evidence="4">Hydrogenase expression/formation protein HypE</fullName>
    </submittedName>
</protein>